<name>A0A8C5LNI4_9ANUR</name>
<dbReference type="GO" id="GO:0071222">
    <property type="term" value="P:cellular response to lipopolysaccharide"/>
    <property type="evidence" value="ECO:0007669"/>
    <property type="project" value="TreeGrafter"/>
</dbReference>
<dbReference type="Proteomes" id="UP000694569">
    <property type="component" value="Unplaced"/>
</dbReference>
<evidence type="ECO:0000313" key="3">
    <source>
        <dbReference type="Proteomes" id="UP000694569"/>
    </source>
</evidence>
<protein>
    <recommendedName>
        <fullName evidence="4">TNFAIP3-interacting protein 3</fullName>
    </recommendedName>
</protein>
<evidence type="ECO:0008006" key="4">
    <source>
        <dbReference type="Google" id="ProtNLM"/>
    </source>
</evidence>
<dbReference type="Ensembl" id="ENSLLET00000000826.1">
    <property type="protein sequence ID" value="ENSLLEP00000000797.1"/>
    <property type="gene ID" value="ENSLLEG00000000514.1"/>
</dbReference>
<evidence type="ECO:0000256" key="1">
    <source>
        <dbReference type="ARBA" id="ARBA00023054"/>
    </source>
</evidence>
<accession>A0A8C5LNI4</accession>
<dbReference type="PANTHER" id="PTHR31882">
    <property type="entry name" value="TNFAIP3-INTERACTING PROTEIN COILED COIL FAMILY MEMBER"/>
    <property type="match status" value="1"/>
</dbReference>
<keyword evidence="1" id="KW-0175">Coiled coil</keyword>
<keyword evidence="3" id="KW-1185">Reference proteome</keyword>
<dbReference type="GO" id="GO:0043122">
    <property type="term" value="P:regulation of canonical NF-kappaB signal transduction"/>
    <property type="evidence" value="ECO:0007669"/>
    <property type="project" value="UniProtKB-ARBA"/>
</dbReference>
<dbReference type="OrthoDB" id="5969558at2759"/>
<dbReference type="GO" id="GO:0005737">
    <property type="term" value="C:cytoplasm"/>
    <property type="evidence" value="ECO:0007669"/>
    <property type="project" value="UniProtKB-ARBA"/>
</dbReference>
<dbReference type="GO" id="GO:0006357">
    <property type="term" value="P:regulation of transcription by RNA polymerase II"/>
    <property type="evidence" value="ECO:0007669"/>
    <property type="project" value="TreeGrafter"/>
</dbReference>
<reference evidence="2" key="2">
    <citation type="submission" date="2025-09" db="UniProtKB">
        <authorList>
            <consortium name="Ensembl"/>
        </authorList>
    </citation>
    <scope>IDENTIFICATION</scope>
</reference>
<organism evidence="2 3">
    <name type="scientific">Leptobrachium leishanense</name>
    <name type="common">Leishan spiny toad</name>
    <dbReference type="NCBI Taxonomy" id="445787"/>
    <lineage>
        <taxon>Eukaryota</taxon>
        <taxon>Metazoa</taxon>
        <taxon>Chordata</taxon>
        <taxon>Craniata</taxon>
        <taxon>Vertebrata</taxon>
        <taxon>Euteleostomi</taxon>
        <taxon>Amphibia</taxon>
        <taxon>Batrachia</taxon>
        <taxon>Anura</taxon>
        <taxon>Pelobatoidea</taxon>
        <taxon>Megophryidae</taxon>
        <taxon>Leptobrachium</taxon>
    </lineage>
</organism>
<dbReference type="PANTHER" id="PTHR31882:SF2">
    <property type="entry name" value="TNFAIP3-INTERACTING PROTEIN 3"/>
    <property type="match status" value="1"/>
</dbReference>
<sequence>MNIMSTEAYKQRIHILEKQRSEVLEVNKQWDQQFRKMKQNYEDKVAELKMKLSSSHQNTEENLLHKENQKSILDINNHFPHPSSPSAPSARLQEVKEENLLLRKQNSVFSRTAEHHESEINRLNKALLEAIHKDNSQTRPLCQNPLGKEDNYEEMITYIEVLKQQADEKKMGTNPGNSQLPAVCSKPASSRCAAEGEWYLIKARLQS</sequence>
<dbReference type="GeneTree" id="ENSGT00510000046908"/>
<reference evidence="2" key="1">
    <citation type="submission" date="2025-08" db="UniProtKB">
        <authorList>
            <consortium name="Ensembl"/>
        </authorList>
    </citation>
    <scope>IDENTIFICATION</scope>
</reference>
<proteinExistence type="predicted"/>
<evidence type="ECO:0000313" key="2">
    <source>
        <dbReference type="Ensembl" id="ENSLLEP00000000797.1"/>
    </source>
</evidence>
<dbReference type="AlphaFoldDB" id="A0A8C5LNI4"/>